<proteinExistence type="predicted"/>
<dbReference type="EMBL" id="JAGFNK010000136">
    <property type="protein sequence ID" value="KAI9507207.1"/>
    <property type="molecule type" value="Genomic_DNA"/>
</dbReference>
<dbReference type="Proteomes" id="UP001207468">
    <property type="component" value="Unassembled WGS sequence"/>
</dbReference>
<evidence type="ECO:0000313" key="1">
    <source>
        <dbReference type="EMBL" id="KAI9507207.1"/>
    </source>
</evidence>
<reference evidence="1" key="1">
    <citation type="submission" date="2021-03" db="EMBL/GenBank/DDBJ databases">
        <title>Evolutionary priming and transition to the ectomycorrhizal habit in an iconic lineage of mushroom-forming fungi: is preadaptation a requirement?</title>
        <authorList>
            <consortium name="DOE Joint Genome Institute"/>
            <person name="Looney B.P."/>
            <person name="Miyauchi S."/>
            <person name="Morin E."/>
            <person name="Drula E."/>
            <person name="Courty P.E."/>
            <person name="Chicoki N."/>
            <person name="Fauchery L."/>
            <person name="Kohler A."/>
            <person name="Kuo A."/>
            <person name="LaButti K."/>
            <person name="Pangilinan J."/>
            <person name="Lipzen A."/>
            <person name="Riley R."/>
            <person name="Andreopoulos W."/>
            <person name="He G."/>
            <person name="Johnson J."/>
            <person name="Barry K.W."/>
            <person name="Grigoriev I.V."/>
            <person name="Nagy L."/>
            <person name="Hibbett D."/>
            <person name="Henrissat B."/>
            <person name="Matheny P.B."/>
            <person name="Labbe J."/>
            <person name="Martin A.F."/>
        </authorList>
    </citation>
    <scope>NUCLEOTIDE SEQUENCE</scope>
    <source>
        <strain evidence="1">BPL698</strain>
    </source>
</reference>
<organism evidence="1 2">
    <name type="scientific">Russula earlei</name>
    <dbReference type="NCBI Taxonomy" id="71964"/>
    <lineage>
        <taxon>Eukaryota</taxon>
        <taxon>Fungi</taxon>
        <taxon>Dikarya</taxon>
        <taxon>Basidiomycota</taxon>
        <taxon>Agaricomycotina</taxon>
        <taxon>Agaricomycetes</taxon>
        <taxon>Russulales</taxon>
        <taxon>Russulaceae</taxon>
        <taxon>Russula</taxon>
    </lineage>
</organism>
<keyword evidence="2" id="KW-1185">Reference proteome</keyword>
<name>A0ACC0U7Y7_9AGAM</name>
<protein>
    <submittedName>
        <fullName evidence="1">Uncharacterized protein</fullName>
    </submittedName>
</protein>
<comment type="caution">
    <text evidence="1">The sequence shown here is derived from an EMBL/GenBank/DDBJ whole genome shotgun (WGS) entry which is preliminary data.</text>
</comment>
<gene>
    <name evidence="1" type="ORF">F5148DRAFT_1285534</name>
</gene>
<accession>A0ACC0U7Y7</accession>
<evidence type="ECO:0000313" key="2">
    <source>
        <dbReference type="Proteomes" id="UP001207468"/>
    </source>
</evidence>
<sequence>MSGTTSESSFLPSFTAGVLSVVAVGALASVAFFSWRYYTRRRRLVQSNNAIPLTTLEDGFKASDVFDRTGRGPNILGGISPSSAERVDKSMRPQGQSLTQAGTGHGAPSDVQRPASRVSRSSAYIVNTPTTKRVEGVEDHTQREDVSNHTTLGNDGDVAAERDGRFVSSSTQRIPALPPVLPASVSGARLSMSTVWSQESMWPREKKPDVPLPPLAYLPALPRRVAFQSPTGSGSQNRRSTSSLPRSVGQSDIEDY</sequence>